<protein>
    <recommendedName>
        <fullName evidence="7">Ion transport domain-containing protein</fullName>
    </recommendedName>
</protein>
<dbReference type="KEGG" id="vcn:VOLCADRAFT_108483"/>
<dbReference type="PANTHER" id="PTHR10582:SF2">
    <property type="entry name" value="INACTIVE"/>
    <property type="match status" value="1"/>
</dbReference>
<name>D8UKD8_VOLCA</name>
<comment type="subcellular location">
    <subcellularLocation>
        <location evidence="1">Membrane</location>
        <topology evidence="1">Multi-pass membrane protein</topology>
    </subcellularLocation>
</comment>
<proteinExistence type="predicted"/>
<evidence type="ECO:0000256" key="6">
    <source>
        <dbReference type="SAM" id="Phobius"/>
    </source>
</evidence>
<keyword evidence="9" id="KW-1185">Reference proteome</keyword>
<feature type="transmembrane region" description="Helical" evidence="6">
    <location>
        <begin position="315"/>
        <end position="333"/>
    </location>
</feature>
<feature type="domain" description="Ion transport" evidence="7">
    <location>
        <begin position="247"/>
        <end position="337"/>
    </location>
</feature>
<dbReference type="GO" id="GO:0005216">
    <property type="term" value="F:monoatomic ion channel activity"/>
    <property type="evidence" value="ECO:0007669"/>
    <property type="project" value="InterPro"/>
</dbReference>
<dbReference type="AlphaFoldDB" id="D8UKD8"/>
<dbReference type="GO" id="GO:0098703">
    <property type="term" value="P:calcium ion import across plasma membrane"/>
    <property type="evidence" value="ECO:0007669"/>
    <property type="project" value="TreeGrafter"/>
</dbReference>
<dbReference type="PANTHER" id="PTHR10582">
    <property type="entry name" value="TRANSIENT RECEPTOR POTENTIAL ION CHANNEL PROTEIN"/>
    <property type="match status" value="1"/>
</dbReference>
<dbReference type="Pfam" id="PF00520">
    <property type="entry name" value="Ion_trans"/>
    <property type="match status" value="1"/>
</dbReference>
<dbReference type="InterPro" id="IPR024862">
    <property type="entry name" value="TRPV"/>
</dbReference>
<keyword evidence="2 6" id="KW-0812">Transmembrane</keyword>
<feature type="transmembrane region" description="Helical" evidence="6">
    <location>
        <begin position="367"/>
        <end position="391"/>
    </location>
</feature>
<evidence type="ECO:0000256" key="2">
    <source>
        <dbReference type="ARBA" id="ARBA00022692"/>
    </source>
</evidence>
<dbReference type="GeneID" id="9625946"/>
<dbReference type="eggNOG" id="KOG3676">
    <property type="taxonomic scope" value="Eukaryota"/>
</dbReference>
<reference evidence="8 9" key="1">
    <citation type="journal article" date="2010" name="Science">
        <title>Genomic analysis of organismal complexity in the multicellular green alga Volvox carteri.</title>
        <authorList>
            <person name="Prochnik S.E."/>
            <person name="Umen J."/>
            <person name="Nedelcu A.M."/>
            <person name="Hallmann A."/>
            <person name="Miller S.M."/>
            <person name="Nishii I."/>
            <person name="Ferris P."/>
            <person name="Kuo A."/>
            <person name="Mitros T."/>
            <person name="Fritz-Laylin L.K."/>
            <person name="Hellsten U."/>
            <person name="Chapman J."/>
            <person name="Simakov O."/>
            <person name="Rensing S.A."/>
            <person name="Terry A."/>
            <person name="Pangilinan J."/>
            <person name="Kapitonov V."/>
            <person name="Jurka J."/>
            <person name="Salamov A."/>
            <person name="Shapiro H."/>
            <person name="Schmutz J."/>
            <person name="Grimwood J."/>
            <person name="Lindquist E."/>
            <person name="Lucas S."/>
            <person name="Grigoriev I.V."/>
            <person name="Schmitt R."/>
            <person name="Kirk D."/>
            <person name="Rokhsar D.S."/>
        </authorList>
    </citation>
    <scope>NUCLEOTIDE SEQUENCE [LARGE SCALE GENOMIC DNA]</scope>
    <source>
        <strain evidence="9">f. Nagariensis / Eve</strain>
    </source>
</reference>
<organism evidence="9">
    <name type="scientific">Volvox carteri f. nagariensis</name>
    <dbReference type="NCBI Taxonomy" id="3068"/>
    <lineage>
        <taxon>Eukaryota</taxon>
        <taxon>Viridiplantae</taxon>
        <taxon>Chlorophyta</taxon>
        <taxon>core chlorophytes</taxon>
        <taxon>Chlorophyceae</taxon>
        <taxon>CS clade</taxon>
        <taxon>Chlamydomonadales</taxon>
        <taxon>Volvocaceae</taxon>
        <taxon>Volvox</taxon>
    </lineage>
</organism>
<feature type="transmembrane region" description="Helical" evidence="6">
    <location>
        <begin position="155"/>
        <end position="176"/>
    </location>
</feature>
<dbReference type="InterPro" id="IPR005821">
    <property type="entry name" value="Ion_trans_dom"/>
</dbReference>
<dbReference type="EMBL" id="GL378444">
    <property type="protein sequence ID" value="EFJ39810.1"/>
    <property type="molecule type" value="Genomic_DNA"/>
</dbReference>
<evidence type="ECO:0000256" key="5">
    <source>
        <dbReference type="ARBA" id="ARBA00023136"/>
    </source>
</evidence>
<dbReference type="OrthoDB" id="529263at2759"/>
<dbReference type="RefSeq" id="XP_002959129.1">
    <property type="nucleotide sequence ID" value="XM_002959083.1"/>
</dbReference>
<evidence type="ECO:0000313" key="8">
    <source>
        <dbReference type="EMBL" id="EFJ39810.1"/>
    </source>
</evidence>
<evidence type="ECO:0000259" key="7">
    <source>
        <dbReference type="Pfam" id="PF00520"/>
    </source>
</evidence>
<evidence type="ECO:0000256" key="1">
    <source>
        <dbReference type="ARBA" id="ARBA00004141"/>
    </source>
</evidence>
<keyword evidence="3" id="KW-0677">Repeat</keyword>
<dbReference type="Proteomes" id="UP000001058">
    <property type="component" value="Unassembled WGS sequence"/>
</dbReference>
<evidence type="ECO:0000256" key="3">
    <source>
        <dbReference type="ARBA" id="ARBA00022737"/>
    </source>
</evidence>
<sequence length="473" mass="54492">MTMYVYFQMDPTDMTKEVTHEMAVCTYVRRETCIRLWGESRSGSWVDPLASTSCFRFCAEVLVDRLAVLWYFFIPLKRTCYLPFMHFHDLIIIVMIGVSYRFPSDTTSLARFVNMSPLGALVANRVHDALSTDAIVAVITYKWDMYAGKIYRRQAMYYCFFMALYITTTTIGLEWYPSVGRLADMYGRRGVWNMLASKNPALLVKFLDAVGIERLTQVAMQRRDENLELMPDKKLVVFGSQVWTSGFNAYWNWVELFSSVMVVLVLLLQLLGVEEARWVMSACTMLLGIRMLQVASGLEGPGIYVQIIIRIIKDLGPFLLIVAITLATYSFAFRQFIVYYEQQVTPQGYADDAAGGIERDVGGKAKYVWYLHAMIISFSFFVSIILLNLLIATMSTSYQEVQTHAKQEWMQLKAKLILDIEYVVPESFFKNRNLSAPKWLYVFKKKDGNTRQEQQHTPLDAVRCLPTRMHLGH</sequence>
<evidence type="ECO:0000256" key="4">
    <source>
        <dbReference type="ARBA" id="ARBA00022989"/>
    </source>
</evidence>
<evidence type="ECO:0000313" key="9">
    <source>
        <dbReference type="Proteomes" id="UP000001058"/>
    </source>
</evidence>
<keyword evidence="5 6" id="KW-0472">Membrane</keyword>
<keyword evidence="4 6" id="KW-1133">Transmembrane helix</keyword>
<dbReference type="GO" id="GO:0005886">
    <property type="term" value="C:plasma membrane"/>
    <property type="evidence" value="ECO:0007669"/>
    <property type="project" value="TreeGrafter"/>
</dbReference>
<feature type="transmembrane region" description="Helical" evidence="6">
    <location>
        <begin position="250"/>
        <end position="271"/>
    </location>
</feature>
<accession>D8UKD8</accession>
<dbReference type="InParanoid" id="D8UKD8"/>
<gene>
    <name evidence="8" type="ORF">VOLCADRAFT_108483</name>
</gene>